<dbReference type="FunFam" id="3.40.50.720:FF:000115">
    <property type="entry name" value="3-oxoacyl-[acyl-carrier-protein] reductase FabG"/>
    <property type="match status" value="1"/>
</dbReference>
<keyword evidence="6" id="KW-0444">Lipid biosynthesis</keyword>
<evidence type="ECO:0000256" key="4">
    <source>
        <dbReference type="PIRSR" id="PIRSR611284-1"/>
    </source>
</evidence>
<evidence type="ECO:0000313" key="8">
    <source>
        <dbReference type="EMBL" id="MCA9727832.1"/>
    </source>
</evidence>
<dbReference type="EMBL" id="JAGQHR010000244">
    <property type="protein sequence ID" value="MCA9727832.1"/>
    <property type="molecule type" value="Genomic_DNA"/>
</dbReference>
<accession>A0A956LZE3</accession>
<dbReference type="NCBIfam" id="NF005559">
    <property type="entry name" value="PRK07231.1"/>
    <property type="match status" value="1"/>
</dbReference>
<dbReference type="PRINTS" id="PR00081">
    <property type="entry name" value="GDHRDH"/>
</dbReference>
<proteinExistence type="inferred from homology"/>
<comment type="caution">
    <text evidence="8">The sequence shown here is derived from an EMBL/GenBank/DDBJ whole genome shotgun (WGS) entry which is preliminary data.</text>
</comment>
<keyword evidence="6" id="KW-0443">Lipid metabolism</keyword>
<dbReference type="NCBIfam" id="TIGR01830">
    <property type="entry name" value="3oxo_ACP_reduc"/>
    <property type="match status" value="1"/>
</dbReference>
<dbReference type="PANTHER" id="PTHR42879">
    <property type="entry name" value="3-OXOACYL-(ACYL-CARRIER-PROTEIN) REDUCTASE"/>
    <property type="match status" value="1"/>
</dbReference>
<dbReference type="GO" id="GO:0006633">
    <property type="term" value="P:fatty acid biosynthetic process"/>
    <property type="evidence" value="ECO:0007669"/>
    <property type="project" value="UniProtKB-KW"/>
</dbReference>
<evidence type="ECO:0000256" key="3">
    <source>
        <dbReference type="ARBA" id="ARBA00023002"/>
    </source>
</evidence>
<dbReference type="Pfam" id="PF13561">
    <property type="entry name" value="adh_short_C2"/>
    <property type="match status" value="1"/>
</dbReference>
<dbReference type="InterPro" id="IPR050259">
    <property type="entry name" value="SDR"/>
</dbReference>
<dbReference type="PANTHER" id="PTHR42879:SF2">
    <property type="entry name" value="3-OXOACYL-[ACYL-CARRIER-PROTEIN] REDUCTASE FABG"/>
    <property type="match status" value="1"/>
</dbReference>
<feature type="binding site" evidence="5">
    <location>
        <position position="188"/>
    </location>
    <ligand>
        <name>NADP(+)</name>
        <dbReference type="ChEBI" id="CHEBI:58349"/>
    </ligand>
</feature>
<gene>
    <name evidence="8" type="primary">fabG</name>
    <name evidence="8" type="ORF">KC729_09135</name>
</gene>
<sequence>MAPHSGRVALVTGGSRGIGRAIALALARGGADVALVDRSGPSDGPTVREVRDLGVRCQHFRCDVGSSEQVQGLAAAVTAELGAVSILVNNAGLTRDNLFLRLGDEEWDQVLAVNLKGAFHCAKAFSRGMLKARWGRILNITSVVGQMGNKGQSNYAASKAGLIGLTCSLARELAERSITVNAVAPGFIRTEMTAELPDAVQSDLLRQIPVGRFGEPEDVGEVVSFLASEEARYITGQVLRVDGGMLMG</sequence>
<evidence type="ECO:0000259" key="7">
    <source>
        <dbReference type="SMART" id="SM00822"/>
    </source>
</evidence>
<keyword evidence="6" id="KW-0275">Fatty acid biosynthesis</keyword>
<protein>
    <recommendedName>
        <fullName evidence="6">3-oxoacyl-[acyl-carrier-protein] reductase</fullName>
        <ecNumber evidence="6">1.1.1.100</ecNumber>
    </recommendedName>
</protein>
<evidence type="ECO:0000256" key="6">
    <source>
        <dbReference type="RuleBase" id="RU366074"/>
    </source>
</evidence>
<reference evidence="8" key="1">
    <citation type="submission" date="2020-04" db="EMBL/GenBank/DDBJ databases">
        <authorList>
            <person name="Zhang T."/>
        </authorList>
    </citation>
    <scope>NUCLEOTIDE SEQUENCE</scope>
    <source>
        <strain evidence="8">HKST-UBA01</strain>
    </source>
</reference>
<evidence type="ECO:0000313" key="9">
    <source>
        <dbReference type="Proteomes" id="UP000697710"/>
    </source>
</evidence>
<dbReference type="PRINTS" id="PR00080">
    <property type="entry name" value="SDRFAMILY"/>
</dbReference>
<feature type="binding site" evidence="5">
    <location>
        <begin position="13"/>
        <end position="16"/>
    </location>
    <ligand>
        <name>NADP(+)</name>
        <dbReference type="ChEBI" id="CHEBI:58349"/>
    </ligand>
</feature>
<feature type="binding site" evidence="5">
    <location>
        <begin position="155"/>
        <end position="159"/>
    </location>
    <ligand>
        <name>NADP(+)</name>
        <dbReference type="ChEBI" id="CHEBI:58349"/>
    </ligand>
</feature>
<evidence type="ECO:0000256" key="1">
    <source>
        <dbReference type="ARBA" id="ARBA00006484"/>
    </source>
</evidence>
<dbReference type="GO" id="GO:0004316">
    <property type="term" value="F:3-oxoacyl-[acyl-carrier-protein] reductase (NADPH) activity"/>
    <property type="evidence" value="ECO:0007669"/>
    <property type="project" value="UniProtKB-UniRule"/>
</dbReference>
<dbReference type="PROSITE" id="PS00061">
    <property type="entry name" value="ADH_SHORT"/>
    <property type="match status" value="1"/>
</dbReference>
<dbReference type="InterPro" id="IPR020904">
    <property type="entry name" value="Sc_DH/Rdtase_CS"/>
</dbReference>
<keyword evidence="3 6" id="KW-0560">Oxidoreductase</keyword>
<dbReference type="CDD" id="cd05333">
    <property type="entry name" value="BKR_SDR_c"/>
    <property type="match status" value="1"/>
</dbReference>
<dbReference type="NCBIfam" id="NF009466">
    <property type="entry name" value="PRK12826.1-2"/>
    <property type="match status" value="1"/>
</dbReference>
<name>A0A956LZE3_UNCEI</name>
<evidence type="ECO:0000256" key="2">
    <source>
        <dbReference type="ARBA" id="ARBA00022857"/>
    </source>
</evidence>
<dbReference type="Proteomes" id="UP000697710">
    <property type="component" value="Unassembled WGS sequence"/>
</dbReference>
<dbReference type="SUPFAM" id="SSF51735">
    <property type="entry name" value="NAD(P)-binding Rossmann-fold domains"/>
    <property type="match status" value="1"/>
</dbReference>
<feature type="active site" description="Proton acceptor" evidence="4">
    <location>
        <position position="155"/>
    </location>
</feature>
<comment type="pathway">
    <text evidence="6">Lipid metabolism; fatty acid biosynthesis.</text>
</comment>
<evidence type="ECO:0000256" key="5">
    <source>
        <dbReference type="PIRSR" id="PIRSR611284-2"/>
    </source>
</evidence>
<dbReference type="InterPro" id="IPR057326">
    <property type="entry name" value="KR_dom"/>
</dbReference>
<dbReference type="GO" id="GO:0051287">
    <property type="term" value="F:NAD binding"/>
    <property type="evidence" value="ECO:0007669"/>
    <property type="project" value="UniProtKB-UniRule"/>
</dbReference>
<dbReference type="AlphaFoldDB" id="A0A956LZE3"/>
<comment type="similarity">
    <text evidence="1 6">Belongs to the short-chain dehydrogenases/reductases (SDR) family.</text>
</comment>
<dbReference type="InterPro" id="IPR011284">
    <property type="entry name" value="3oxo_ACP_reduc"/>
</dbReference>
<keyword evidence="6" id="KW-0276">Fatty acid metabolism</keyword>
<organism evidence="8 9">
    <name type="scientific">Eiseniibacteriota bacterium</name>
    <dbReference type="NCBI Taxonomy" id="2212470"/>
    <lineage>
        <taxon>Bacteria</taxon>
        <taxon>Candidatus Eiseniibacteriota</taxon>
    </lineage>
</organism>
<dbReference type="SMART" id="SM00822">
    <property type="entry name" value="PKS_KR"/>
    <property type="match status" value="1"/>
</dbReference>
<feature type="binding site" evidence="5">
    <location>
        <position position="90"/>
    </location>
    <ligand>
        <name>NADP(+)</name>
        <dbReference type="ChEBI" id="CHEBI:58349"/>
    </ligand>
</feature>
<dbReference type="Gene3D" id="3.40.50.720">
    <property type="entry name" value="NAD(P)-binding Rossmann-like Domain"/>
    <property type="match status" value="1"/>
</dbReference>
<comment type="subunit">
    <text evidence="6">Homotetramer.</text>
</comment>
<comment type="catalytic activity">
    <reaction evidence="6">
        <text>a (3R)-hydroxyacyl-[ACP] + NADP(+) = a 3-oxoacyl-[ACP] + NADPH + H(+)</text>
        <dbReference type="Rhea" id="RHEA:17397"/>
        <dbReference type="Rhea" id="RHEA-COMP:9916"/>
        <dbReference type="Rhea" id="RHEA-COMP:9945"/>
        <dbReference type="ChEBI" id="CHEBI:15378"/>
        <dbReference type="ChEBI" id="CHEBI:57783"/>
        <dbReference type="ChEBI" id="CHEBI:58349"/>
        <dbReference type="ChEBI" id="CHEBI:78776"/>
        <dbReference type="ChEBI" id="CHEBI:78827"/>
        <dbReference type="EC" id="1.1.1.100"/>
    </reaction>
</comment>
<feature type="domain" description="Ketoreductase" evidence="7">
    <location>
        <begin position="7"/>
        <end position="186"/>
    </location>
</feature>
<keyword evidence="2 5" id="KW-0521">NADP</keyword>
<dbReference type="InterPro" id="IPR002347">
    <property type="entry name" value="SDR_fam"/>
</dbReference>
<comment type="function">
    <text evidence="6">Catalyzes the NADPH-dependent reduction of beta-ketoacyl-ACP substrates to beta-hydroxyacyl-ACP products, the first reductive step in the elongation cycle of fatty acid biosynthesis.</text>
</comment>
<reference evidence="8" key="2">
    <citation type="journal article" date="2021" name="Microbiome">
        <title>Successional dynamics and alternative stable states in a saline activated sludge microbial community over 9 years.</title>
        <authorList>
            <person name="Wang Y."/>
            <person name="Ye J."/>
            <person name="Ju F."/>
            <person name="Liu L."/>
            <person name="Boyd J.A."/>
            <person name="Deng Y."/>
            <person name="Parks D.H."/>
            <person name="Jiang X."/>
            <person name="Yin X."/>
            <person name="Woodcroft B.J."/>
            <person name="Tyson G.W."/>
            <person name="Hugenholtz P."/>
            <person name="Polz M.F."/>
            <person name="Zhang T."/>
        </authorList>
    </citation>
    <scope>NUCLEOTIDE SEQUENCE</scope>
    <source>
        <strain evidence="8">HKST-UBA01</strain>
    </source>
</reference>
<dbReference type="InterPro" id="IPR036291">
    <property type="entry name" value="NAD(P)-bd_dom_sf"/>
</dbReference>
<dbReference type="EC" id="1.1.1.100" evidence="6"/>